<evidence type="ECO:0000313" key="2">
    <source>
        <dbReference type="EMBL" id="PNS09851.1"/>
    </source>
</evidence>
<name>A0A2K1Q471_9GAMM</name>
<gene>
    <name evidence="1" type="ORF">Lysil_1475</name>
    <name evidence="2" type="ORF">Lysil_1480</name>
</gene>
<sequence>MLRELNKKGVEDWAENNDANDSIEFSSDLVRDLVFELSSPEINGELSDERALQLIEILKSNRLSA</sequence>
<accession>A0A2K1Q471</accession>
<reference evidence="1 3" key="1">
    <citation type="submission" date="2017-08" db="EMBL/GenBank/DDBJ databases">
        <title>Lysobacter sylvestris genome.</title>
        <authorList>
            <person name="Zhang D.-C."/>
            <person name="Albuquerque L."/>
            <person name="Franca L."/>
            <person name="Froufe H.J.C."/>
            <person name="Barroso C."/>
            <person name="Egas C."/>
            <person name="Da Costa M."/>
            <person name="Margesin R."/>
        </authorList>
    </citation>
    <scope>NUCLEOTIDE SEQUENCE [LARGE SCALE GENOMIC DNA]</scope>
    <source>
        <strain evidence="1 3">AM20-91</strain>
    </source>
</reference>
<protein>
    <submittedName>
        <fullName evidence="1">Uncharacterized protein</fullName>
    </submittedName>
</protein>
<evidence type="ECO:0000313" key="3">
    <source>
        <dbReference type="Proteomes" id="UP000236220"/>
    </source>
</evidence>
<comment type="caution">
    <text evidence="1">The sequence shown here is derived from an EMBL/GenBank/DDBJ whole genome shotgun (WGS) entry which is preliminary data.</text>
</comment>
<dbReference type="EMBL" id="NPZB01000001">
    <property type="protein sequence ID" value="PNS09846.1"/>
    <property type="molecule type" value="Genomic_DNA"/>
</dbReference>
<dbReference type="Proteomes" id="UP000236220">
    <property type="component" value="Unassembled WGS sequence"/>
</dbReference>
<keyword evidence="3" id="KW-1185">Reference proteome</keyword>
<proteinExistence type="predicted"/>
<organism evidence="1 3">
    <name type="scientific">Solilutibacter silvestris</name>
    <dbReference type="NCBI Taxonomy" id="1645665"/>
    <lineage>
        <taxon>Bacteria</taxon>
        <taxon>Pseudomonadati</taxon>
        <taxon>Pseudomonadota</taxon>
        <taxon>Gammaproteobacteria</taxon>
        <taxon>Lysobacterales</taxon>
        <taxon>Lysobacteraceae</taxon>
        <taxon>Solilutibacter</taxon>
    </lineage>
</organism>
<evidence type="ECO:0000313" key="1">
    <source>
        <dbReference type="EMBL" id="PNS09846.1"/>
    </source>
</evidence>
<dbReference type="EMBL" id="NPZB01000001">
    <property type="protein sequence ID" value="PNS09851.1"/>
    <property type="molecule type" value="Genomic_DNA"/>
</dbReference>
<dbReference type="AlphaFoldDB" id="A0A2K1Q471"/>